<feature type="domain" description="C2H2-type" evidence="16">
    <location>
        <begin position="29"/>
        <end position="51"/>
    </location>
</feature>
<keyword evidence="12" id="KW-0694">RNA-binding</keyword>
<keyword evidence="8 17" id="KW-0378">Hydrolase</keyword>
<protein>
    <recommendedName>
        <fullName evidence="3">RNA helicase</fullName>
        <ecNumber evidence="3">3.6.4.13</ecNumber>
    </recommendedName>
</protein>
<dbReference type="Gene3D" id="3.40.50.300">
    <property type="entry name" value="P-loop containing nucleotide triphosphate hydrolases"/>
    <property type="match status" value="2"/>
</dbReference>
<sequence>MVQSTCPNVLSHGTCTDSSCQYAHNVFNCTLCALVFANQLDYTKHLSSKAHRNKTSGETGLLLFCSICEKYVSGMKNWQGHASGSKHASAAKAKGLSPDVPPEEPEDVPGHQLCVVCNRHIPSRFWARHPLQPQHKEREQFLKFTSAVEETEKDKNGVTILGEFDFNIVEPEDAASGVVRSGTIQCQVPGTRIALLDMRLASSQGRRTYSPFTISWASNVPNLITSRSSISFAVRMTQAQFGRAEDRLEFLFEDVRLRSRFIITRSLLVTVGSRADHEMLRPKVPYVPRKRTTRHPETNVVEGIAPPSTLAIPYVGKLTIAPIPPNLFNTLSSGSTKEIIARLQRMYLPPVLNSETYSKHFKHLLWTEEFQMERDLEYYDINDAPLSRYGQFYYVSVPGLAEKRPSVLVGDRILVHPRDSRPGDWFSGGVHLVRKEEVGLKFHRSFVASPSDRFLVRFKLNRFPMRRQHQALDTAFSQDRVLFPTDLHLPKTIPRRIAPPTLRWYNPLIANNPPQKQAVLSIAFREPGSMPFIIFGPPGTGKTVTMVEAILQVLATNPTSRILACAPSNSAADLITARLASAHLKPSELFRAYAPSRNKDDVPTSVASYTHQTRDGHFSVPPMLRMMGFRVIVTTCVSASITSGIGMPRGHFSHIFVDEAGQATEPEVMIGIKSLADSSTNVILSGDPKQLGPIIRSSVARVLGLETSYIERLMNREIYDEVKGYGRSVVKLVKNFRSHNAILKFPNERFYRGDLECCGDPKIINFYVDSQHVARKNFPIVFQSISGKDDREASSPSFFNIDEVTTIKTLVQRLRSDRTLRITDNDIGIIAPYHAQVLKLRTALRSVADAVKVGSVEEFQGQERRVILISTVRSSRDFVKYDLKHTLGFVANPRRFNVAVTRAQALLYIVGDPSVLSLDPLWRAFLNYIHQNGGWKGPSPTWDTSAAVDDNAKYDADVRNAAQDDMNEFTRMIEAMTLGGVQALEEDDDGDIDHNVDRPWNEVE</sequence>
<comment type="catalytic activity">
    <reaction evidence="14">
        <text>ATP + H2O = ADP + phosphate + H(+)</text>
        <dbReference type="Rhea" id="RHEA:13065"/>
        <dbReference type="ChEBI" id="CHEBI:15377"/>
        <dbReference type="ChEBI" id="CHEBI:15378"/>
        <dbReference type="ChEBI" id="CHEBI:30616"/>
        <dbReference type="ChEBI" id="CHEBI:43474"/>
        <dbReference type="ChEBI" id="CHEBI:456216"/>
        <dbReference type="EC" id="3.6.4.13"/>
    </reaction>
</comment>
<keyword evidence="7" id="KW-0863">Zinc-finger</keyword>
<reference evidence="17" key="1">
    <citation type="submission" date="2022-08" db="EMBL/GenBank/DDBJ databases">
        <authorList>
            <consortium name="DOE Joint Genome Institute"/>
            <person name="Min B."/>
            <person name="Riley R."/>
            <person name="Sierra-Patev S."/>
            <person name="Naranjo-Ortiz M."/>
            <person name="Looney B."/>
            <person name="Konkel Z."/>
            <person name="Slot J.C."/>
            <person name="Sakamoto Y."/>
            <person name="Steenwyk J.L."/>
            <person name="Rokas A."/>
            <person name="Carro J."/>
            <person name="Camarero S."/>
            <person name="Ferreira P."/>
            <person name="Molpeceres G."/>
            <person name="Ruiz-Duenas F.J."/>
            <person name="Serrano A."/>
            <person name="Henrissat B."/>
            <person name="Drula E."/>
            <person name="Hughes K.W."/>
            <person name="Mata J.L."/>
            <person name="Ishikawa N.K."/>
            <person name="Vargas-Isla R."/>
            <person name="Ushijima S."/>
            <person name="Smith C.A."/>
            <person name="Ahrendt S."/>
            <person name="Andreopoulos W."/>
            <person name="He G."/>
            <person name="Labutti K."/>
            <person name="Lipzen A."/>
            <person name="Ng V."/>
            <person name="Sandor L."/>
            <person name="Barry K."/>
            <person name="Martinez A.T."/>
            <person name="Xiao Y."/>
            <person name="Gibbons J.G."/>
            <person name="Terashima K."/>
            <person name="Hibbett D.S."/>
            <person name="Grigoriev I.V."/>
        </authorList>
    </citation>
    <scope>NUCLEOTIDE SEQUENCE</scope>
    <source>
        <strain evidence="17">TFB9207</strain>
    </source>
</reference>
<comment type="subcellular location">
    <subcellularLocation>
        <location evidence="1">Cytoplasm</location>
        <location evidence="1">Cytoplasmic ribonucleoprotein granule</location>
    </subcellularLocation>
</comment>
<evidence type="ECO:0000256" key="11">
    <source>
        <dbReference type="ARBA" id="ARBA00022840"/>
    </source>
</evidence>
<dbReference type="CDD" id="cd18038">
    <property type="entry name" value="DEXXQc_Helz-like"/>
    <property type="match status" value="1"/>
</dbReference>
<dbReference type="AlphaFoldDB" id="A0AA38PFF9"/>
<dbReference type="PANTHER" id="PTHR45418">
    <property type="entry name" value="CANCER/TESTIS ANTIGEN 55"/>
    <property type="match status" value="1"/>
</dbReference>
<evidence type="ECO:0000256" key="8">
    <source>
        <dbReference type="ARBA" id="ARBA00022801"/>
    </source>
</evidence>
<evidence type="ECO:0000256" key="1">
    <source>
        <dbReference type="ARBA" id="ARBA00004331"/>
    </source>
</evidence>
<dbReference type="EC" id="3.6.4.13" evidence="3"/>
<dbReference type="Pfam" id="PF12874">
    <property type="entry name" value="zf-met"/>
    <property type="match status" value="1"/>
</dbReference>
<dbReference type="GO" id="GO:0008270">
    <property type="term" value="F:zinc ion binding"/>
    <property type="evidence" value="ECO:0007669"/>
    <property type="project" value="UniProtKB-KW"/>
</dbReference>
<dbReference type="InterPro" id="IPR036236">
    <property type="entry name" value="Znf_C2H2_sf"/>
</dbReference>
<keyword evidence="13" id="KW-0943">RNA-mediated gene silencing</keyword>
<dbReference type="EMBL" id="MU806029">
    <property type="protein sequence ID" value="KAJ3841751.1"/>
    <property type="molecule type" value="Genomic_DNA"/>
</dbReference>
<dbReference type="InterPro" id="IPR022755">
    <property type="entry name" value="Znf_C2H2_jaz"/>
</dbReference>
<comment type="similarity">
    <text evidence="2">Belongs to the DNA2/NAM7 helicase family. SDE3 subfamily.</text>
</comment>
<evidence type="ECO:0000256" key="12">
    <source>
        <dbReference type="ARBA" id="ARBA00022884"/>
    </source>
</evidence>
<evidence type="ECO:0000259" key="16">
    <source>
        <dbReference type="PROSITE" id="PS00028"/>
    </source>
</evidence>
<dbReference type="InterPro" id="IPR026122">
    <property type="entry name" value="MOV-10/SDE3_DEXXQ/H-box"/>
</dbReference>
<keyword evidence="4" id="KW-0963">Cytoplasm</keyword>
<dbReference type="PROSITE" id="PS00028">
    <property type="entry name" value="ZINC_FINGER_C2H2_1"/>
    <property type="match status" value="1"/>
</dbReference>
<evidence type="ECO:0000256" key="14">
    <source>
        <dbReference type="ARBA" id="ARBA00047984"/>
    </source>
</evidence>
<comment type="caution">
    <text evidence="17">The sequence shown here is derived from an EMBL/GenBank/DDBJ whole genome shotgun (WGS) entry which is preliminary data.</text>
</comment>
<evidence type="ECO:0000256" key="3">
    <source>
        <dbReference type="ARBA" id="ARBA00012552"/>
    </source>
</evidence>
<feature type="region of interest" description="Disordered" evidence="15">
    <location>
        <begin position="985"/>
        <end position="1004"/>
    </location>
</feature>
<dbReference type="SUPFAM" id="SSF52540">
    <property type="entry name" value="P-loop containing nucleoside triphosphate hydrolases"/>
    <property type="match status" value="1"/>
</dbReference>
<dbReference type="GO" id="GO:0016787">
    <property type="term" value="F:hydrolase activity"/>
    <property type="evidence" value="ECO:0007669"/>
    <property type="project" value="UniProtKB-KW"/>
</dbReference>
<dbReference type="InterPro" id="IPR049080">
    <property type="entry name" value="MOV-10-like_beta-barrel"/>
</dbReference>
<dbReference type="InterPro" id="IPR013087">
    <property type="entry name" value="Znf_C2H2_type"/>
</dbReference>
<dbReference type="GO" id="GO:0036464">
    <property type="term" value="C:cytoplasmic ribonucleoprotein granule"/>
    <property type="evidence" value="ECO:0007669"/>
    <property type="project" value="UniProtKB-SubCell"/>
</dbReference>
<keyword evidence="5" id="KW-0479">Metal-binding</keyword>
<dbReference type="Pfam" id="PF12171">
    <property type="entry name" value="zf-C2H2_jaz"/>
    <property type="match status" value="1"/>
</dbReference>
<dbReference type="InterPro" id="IPR047187">
    <property type="entry name" value="SF1_C_Upf1"/>
</dbReference>
<dbReference type="PANTHER" id="PTHR45418:SF1">
    <property type="entry name" value="CANCER_TESTIS ANTIGEN 55"/>
    <property type="match status" value="1"/>
</dbReference>
<dbReference type="InterPro" id="IPR041677">
    <property type="entry name" value="DNA2/NAM7_AAA_11"/>
</dbReference>
<name>A0AA38PFF9_9AGAR</name>
<dbReference type="InterPro" id="IPR041679">
    <property type="entry name" value="DNA2/NAM7-like_C"/>
</dbReference>
<dbReference type="Pfam" id="PF13087">
    <property type="entry name" value="AAA_12"/>
    <property type="match status" value="1"/>
</dbReference>
<dbReference type="FunFam" id="3.40.50.300:FF:000608">
    <property type="entry name" value="Mov10 RISC complex RNA helicase"/>
    <property type="match status" value="1"/>
</dbReference>
<gene>
    <name evidence="17" type="ORF">F5878DRAFT_577903</name>
</gene>
<evidence type="ECO:0000256" key="5">
    <source>
        <dbReference type="ARBA" id="ARBA00022723"/>
    </source>
</evidence>
<evidence type="ECO:0000256" key="2">
    <source>
        <dbReference type="ARBA" id="ARBA00005601"/>
    </source>
</evidence>
<proteinExistence type="inferred from homology"/>
<evidence type="ECO:0000256" key="10">
    <source>
        <dbReference type="ARBA" id="ARBA00022833"/>
    </source>
</evidence>
<dbReference type="Pfam" id="PF21634">
    <property type="entry name" value="MOV-10_beta-barrel"/>
    <property type="match status" value="1"/>
</dbReference>
<dbReference type="CDD" id="cd18808">
    <property type="entry name" value="SF1_C_Upf1"/>
    <property type="match status" value="1"/>
</dbReference>
<keyword evidence="10" id="KW-0862">Zinc</keyword>
<evidence type="ECO:0000256" key="4">
    <source>
        <dbReference type="ARBA" id="ARBA00022490"/>
    </source>
</evidence>
<keyword evidence="18" id="KW-1185">Reference proteome</keyword>
<feature type="compositionally biased region" description="Basic and acidic residues" evidence="15">
    <location>
        <begin position="992"/>
        <end position="1004"/>
    </location>
</feature>
<evidence type="ECO:0000256" key="6">
    <source>
        <dbReference type="ARBA" id="ARBA00022741"/>
    </source>
</evidence>
<keyword evidence="9" id="KW-0347">Helicase</keyword>
<evidence type="ECO:0000256" key="15">
    <source>
        <dbReference type="SAM" id="MobiDB-lite"/>
    </source>
</evidence>
<dbReference type="GO" id="GO:0003723">
    <property type="term" value="F:RNA binding"/>
    <property type="evidence" value="ECO:0007669"/>
    <property type="project" value="UniProtKB-KW"/>
</dbReference>
<evidence type="ECO:0000256" key="13">
    <source>
        <dbReference type="ARBA" id="ARBA00023158"/>
    </source>
</evidence>
<accession>A0AA38PFF9</accession>
<evidence type="ECO:0000256" key="9">
    <source>
        <dbReference type="ARBA" id="ARBA00022806"/>
    </source>
</evidence>
<evidence type="ECO:0000313" key="17">
    <source>
        <dbReference type="EMBL" id="KAJ3841751.1"/>
    </source>
</evidence>
<keyword evidence="11" id="KW-0067">ATP-binding</keyword>
<keyword evidence="6" id="KW-0547">Nucleotide-binding</keyword>
<dbReference type="Proteomes" id="UP001163846">
    <property type="component" value="Unassembled WGS sequence"/>
</dbReference>
<organism evidence="17 18">
    <name type="scientific">Lentinula raphanica</name>
    <dbReference type="NCBI Taxonomy" id="153919"/>
    <lineage>
        <taxon>Eukaryota</taxon>
        <taxon>Fungi</taxon>
        <taxon>Dikarya</taxon>
        <taxon>Basidiomycota</taxon>
        <taxon>Agaricomycotina</taxon>
        <taxon>Agaricomycetes</taxon>
        <taxon>Agaricomycetidae</taxon>
        <taxon>Agaricales</taxon>
        <taxon>Marasmiineae</taxon>
        <taxon>Omphalotaceae</taxon>
        <taxon>Lentinula</taxon>
    </lineage>
</organism>
<dbReference type="SMART" id="SM00355">
    <property type="entry name" value="ZnF_C2H2"/>
    <property type="match status" value="2"/>
</dbReference>
<dbReference type="SUPFAM" id="SSF57667">
    <property type="entry name" value="beta-beta-alpha zinc fingers"/>
    <property type="match status" value="1"/>
</dbReference>
<dbReference type="Pfam" id="PF13086">
    <property type="entry name" value="AAA_11"/>
    <property type="match status" value="2"/>
</dbReference>
<dbReference type="GO" id="GO:0031047">
    <property type="term" value="P:regulatory ncRNA-mediated gene silencing"/>
    <property type="evidence" value="ECO:0007669"/>
    <property type="project" value="UniProtKB-KW"/>
</dbReference>
<dbReference type="GO" id="GO:0032574">
    <property type="term" value="F:5'-3' RNA helicase activity"/>
    <property type="evidence" value="ECO:0007669"/>
    <property type="project" value="InterPro"/>
</dbReference>
<evidence type="ECO:0000256" key="7">
    <source>
        <dbReference type="ARBA" id="ARBA00022771"/>
    </source>
</evidence>
<evidence type="ECO:0000313" key="18">
    <source>
        <dbReference type="Proteomes" id="UP001163846"/>
    </source>
</evidence>
<dbReference type="GO" id="GO:0005524">
    <property type="term" value="F:ATP binding"/>
    <property type="evidence" value="ECO:0007669"/>
    <property type="project" value="UniProtKB-KW"/>
</dbReference>
<dbReference type="InterPro" id="IPR027417">
    <property type="entry name" value="P-loop_NTPase"/>
</dbReference>